<proteinExistence type="inferred from homology"/>
<reference evidence="3 4" key="1">
    <citation type="journal article" date="2020" name="Nat. Food">
        <title>A phased Vanilla planifolia genome enables genetic improvement of flavour and production.</title>
        <authorList>
            <person name="Hasing T."/>
            <person name="Tang H."/>
            <person name="Brym M."/>
            <person name="Khazi F."/>
            <person name="Huang T."/>
            <person name="Chambers A.H."/>
        </authorList>
    </citation>
    <scope>NUCLEOTIDE SEQUENCE [LARGE SCALE GENOMIC DNA]</scope>
    <source>
        <tissue evidence="3">Leaf</tissue>
    </source>
</reference>
<feature type="region of interest" description="Disordered" evidence="2">
    <location>
        <begin position="216"/>
        <end position="260"/>
    </location>
</feature>
<dbReference type="AlphaFoldDB" id="A0A835VCM3"/>
<feature type="region of interest" description="Disordered" evidence="2">
    <location>
        <begin position="1"/>
        <end position="20"/>
    </location>
</feature>
<dbReference type="EMBL" id="JADCNL010000001">
    <property type="protein sequence ID" value="KAG0495774.1"/>
    <property type="molecule type" value="Genomic_DNA"/>
</dbReference>
<dbReference type="PANTHER" id="PTHR12979:SF5">
    <property type="entry name" value="CCR4-NOT TRANSCRIPTION COMPLEX SUBUNIT 10"/>
    <property type="match status" value="1"/>
</dbReference>
<dbReference type="InterPro" id="IPR039740">
    <property type="entry name" value="CNOT10"/>
</dbReference>
<evidence type="ECO:0000256" key="2">
    <source>
        <dbReference type="SAM" id="MobiDB-lite"/>
    </source>
</evidence>
<feature type="compositionally biased region" description="Low complexity" evidence="2">
    <location>
        <begin position="235"/>
        <end position="253"/>
    </location>
</feature>
<name>A0A835VCM3_VANPL</name>
<dbReference type="PANTHER" id="PTHR12979">
    <property type="entry name" value="CCR4-NOT TRANSCRIPTION COMPLEX SUBUNIT 10"/>
    <property type="match status" value="1"/>
</dbReference>
<dbReference type="GO" id="GO:0006402">
    <property type="term" value="P:mRNA catabolic process"/>
    <property type="evidence" value="ECO:0007669"/>
    <property type="project" value="TreeGrafter"/>
</dbReference>
<feature type="compositionally biased region" description="Basic and acidic residues" evidence="2">
    <location>
        <begin position="1"/>
        <end position="16"/>
    </location>
</feature>
<feature type="compositionally biased region" description="Polar residues" evidence="2">
    <location>
        <begin position="216"/>
        <end position="234"/>
    </location>
</feature>
<evidence type="ECO:0000256" key="1">
    <source>
        <dbReference type="ARBA" id="ARBA00010080"/>
    </source>
</evidence>
<gene>
    <name evidence="3" type="ORF">HPP92_000465</name>
</gene>
<protein>
    <recommendedName>
        <fullName evidence="5">CCR4-NOT transcription complex subunit 10</fullName>
    </recommendedName>
</protein>
<accession>A0A835VCM3</accession>
<dbReference type="InterPro" id="IPR011990">
    <property type="entry name" value="TPR-like_helical_dom_sf"/>
</dbReference>
<dbReference type="GO" id="GO:0030014">
    <property type="term" value="C:CCR4-NOT complex"/>
    <property type="evidence" value="ECO:0007669"/>
    <property type="project" value="InterPro"/>
</dbReference>
<dbReference type="OrthoDB" id="537032at2759"/>
<comment type="similarity">
    <text evidence="1">Belongs to the CNOT10 family.</text>
</comment>
<sequence>METRDALLPGAERDGSSEEDVLTTGLAKEAELLFQSGRFAECVEVLNKLLSKRDGDPKVLHNIAVAEYYHHGCSDPKKLLDVFSKVKKASERLSFAAVEQPDVSTTAGINVASATRTTSLNQLTSVDSGNLKDVDEVDISVVTFNTAAILYQLHEYACALSVLEPLYDNIEPVDERTALHICLLMLDISLASQDASRAADVIHYLEKSFGVGQMTNQTDSGSIVQHQSTNQGSKVSSWSSTPPEVSSSESSASGNVNENPIAGTLSDDSLEFENLYSTLDGGSQRLSRSVNEFSKTIVDRAATMNDLKLKIQLYRVRLLLLTRNLKAAKREVKLAMNLARGRDSSIELLLKSQLEYARGNHKKSIKLLMTSMNKTEPASLCLFNNNVGCLHFQLKGPHTSALFFAKALKSSLLLRSEKPMKTTTFSQDKSLYILYNCGLQHLVCGNPSTAAQCFGKASLLFYNKPVLWLRLAECCISAVEKRLLESSGEIKLHVAGSGRWRQLLLKEDISSRSRSLKLQSILEDDEQCKLSLPFARRCLKRALVLLDKLEKKGSRATLQIPHWKKKPQ</sequence>
<comment type="caution">
    <text evidence="3">The sequence shown here is derived from an EMBL/GenBank/DDBJ whole genome shotgun (WGS) entry which is preliminary data.</text>
</comment>
<evidence type="ECO:0000313" key="4">
    <source>
        <dbReference type="Proteomes" id="UP000636800"/>
    </source>
</evidence>
<evidence type="ECO:0008006" key="5">
    <source>
        <dbReference type="Google" id="ProtNLM"/>
    </source>
</evidence>
<organism evidence="3 4">
    <name type="scientific">Vanilla planifolia</name>
    <name type="common">Vanilla</name>
    <dbReference type="NCBI Taxonomy" id="51239"/>
    <lineage>
        <taxon>Eukaryota</taxon>
        <taxon>Viridiplantae</taxon>
        <taxon>Streptophyta</taxon>
        <taxon>Embryophyta</taxon>
        <taxon>Tracheophyta</taxon>
        <taxon>Spermatophyta</taxon>
        <taxon>Magnoliopsida</taxon>
        <taxon>Liliopsida</taxon>
        <taxon>Asparagales</taxon>
        <taxon>Orchidaceae</taxon>
        <taxon>Vanilloideae</taxon>
        <taxon>Vanilleae</taxon>
        <taxon>Vanilla</taxon>
    </lineage>
</organism>
<dbReference type="Proteomes" id="UP000636800">
    <property type="component" value="Chromosome 1"/>
</dbReference>
<dbReference type="GO" id="GO:0017148">
    <property type="term" value="P:negative regulation of translation"/>
    <property type="evidence" value="ECO:0007669"/>
    <property type="project" value="TreeGrafter"/>
</dbReference>
<evidence type="ECO:0000313" key="3">
    <source>
        <dbReference type="EMBL" id="KAG0495774.1"/>
    </source>
</evidence>
<keyword evidence="4" id="KW-1185">Reference proteome</keyword>
<dbReference type="SUPFAM" id="SSF48452">
    <property type="entry name" value="TPR-like"/>
    <property type="match status" value="1"/>
</dbReference>